<dbReference type="HOGENOM" id="CLU_002639_5_5_1"/>
<name>G0S4I8_CHATD</name>
<dbReference type="STRING" id="759272.G0S4I8"/>
<gene>
    <name evidence="2" type="ORF">CTHT_0022980</name>
</gene>
<dbReference type="Proteomes" id="UP000008066">
    <property type="component" value="Unassembled WGS sequence"/>
</dbReference>
<dbReference type="GeneID" id="18256336"/>
<dbReference type="InterPro" id="IPR010730">
    <property type="entry name" value="HET"/>
</dbReference>
<dbReference type="RefSeq" id="XP_006692762.1">
    <property type="nucleotide sequence ID" value="XM_006692699.1"/>
</dbReference>
<organism evidence="3">
    <name type="scientific">Chaetomium thermophilum (strain DSM 1495 / CBS 144.50 / IMI 039719)</name>
    <name type="common">Thermochaetoides thermophila</name>
    <dbReference type="NCBI Taxonomy" id="759272"/>
    <lineage>
        <taxon>Eukaryota</taxon>
        <taxon>Fungi</taxon>
        <taxon>Dikarya</taxon>
        <taxon>Ascomycota</taxon>
        <taxon>Pezizomycotina</taxon>
        <taxon>Sordariomycetes</taxon>
        <taxon>Sordariomycetidae</taxon>
        <taxon>Sordariales</taxon>
        <taxon>Chaetomiaceae</taxon>
        <taxon>Thermochaetoides</taxon>
    </lineage>
</organism>
<evidence type="ECO:0000259" key="1">
    <source>
        <dbReference type="Pfam" id="PF06985"/>
    </source>
</evidence>
<dbReference type="OrthoDB" id="4583699at2759"/>
<evidence type="ECO:0000313" key="3">
    <source>
        <dbReference type="Proteomes" id="UP000008066"/>
    </source>
</evidence>
<dbReference type="OMA" id="YRYAYFT"/>
<dbReference type="Pfam" id="PF06985">
    <property type="entry name" value="HET"/>
    <property type="match status" value="1"/>
</dbReference>
<keyword evidence="3" id="KW-1185">Reference proteome</keyword>
<protein>
    <submittedName>
        <fullName evidence="2">Putative chromosome transmission fidelity protein</fullName>
    </submittedName>
</protein>
<dbReference type="PANTHER" id="PTHR33112:SF9">
    <property type="entry name" value="HETEROKARYON INCOMPATIBILITY DOMAIN-CONTAINING PROTEIN"/>
    <property type="match status" value="1"/>
</dbReference>
<dbReference type="EMBL" id="GL988041">
    <property type="protein sequence ID" value="EGS20466.1"/>
    <property type="molecule type" value="Genomic_DNA"/>
</dbReference>
<feature type="domain" description="Heterokaryon incompatibility" evidence="1">
    <location>
        <begin position="33"/>
        <end position="180"/>
    </location>
</feature>
<evidence type="ECO:0000313" key="2">
    <source>
        <dbReference type="EMBL" id="EGS20466.1"/>
    </source>
</evidence>
<sequence>MLPNEMPTRVLDVGVRDEDPIRLHEPVGSSIRYMCLSYCWGGAKFLKTTRANYDKHKQEIRLDELPQLFQDAVRVTRSLGVRYLWIDALCIIQDDINLTDWKRESVRMASVFQNSYLTISATRAPSPHSSLFAKMETTQVGPVMVRKILHAPPIRMREGMEGTEWASNFPLFRRGWAFQERMLSPRVVHFGPHEIEWDCMKRRACQCIPDTEEDIPASFLWGVGTGLDLTATLLEISSIKQRGTLDRVCARIPFGIPLKPSEFLHMKKTDDRLAIAKVWHTTVTNFSPLELTDKSDRLAAISGMAEAMQRNTSNWQYLAGLWKETLLLDLCWHTSPYSRIDKDDRRQPTWSWAFLDGRAFMPIAEWADIDDAGWKLQWEEYAKVVDASCTLATHSSTGLVLDGCLELRCRLIPFDHSLHQMLRDFTFLDEYGSCCCEAQERLYFVPVGSFTYKKSSRHLGLILERIGEDKSSDMVRLGAVVIPIGKISRTRFDGFRSRSHDEQAATHAFRAFKEATGNEMVKIRIF</sequence>
<dbReference type="KEGG" id="cthr:CTHT_0022980"/>
<accession>G0S4I8</accession>
<dbReference type="AlphaFoldDB" id="G0S4I8"/>
<dbReference type="PANTHER" id="PTHR33112">
    <property type="entry name" value="DOMAIN PROTEIN, PUTATIVE-RELATED"/>
    <property type="match status" value="1"/>
</dbReference>
<reference evidence="2 3" key="1">
    <citation type="journal article" date="2011" name="Cell">
        <title>Insight into structure and assembly of the nuclear pore complex by utilizing the genome of a eukaryotic thermophile.</title>
        <authorList>
            <person name="Amlacher S."/>
            <person name="Sarges P."/>
            <person name="Flemming D."/>
            <person name="van Noort V."/>
            <person name="Kunze R."/>
            <person name="Devos D.P."/>
            <person name="Arumugam M."/>
            <person name="Bork P."/>
            <person name="Hurt E."/>
        </authorList>
    </citation>
    <scope>NUCLEOTIDE SEQUENCE [LARGE SCALE GENOMIC DNA]</scope>
    <source>
        <strain evidence="3">DSM 1495 / CBS 144.50 / IMI 039719</strain>
    </source>
</reference>
<proteinExistence type="predicted"/>
<dbReference type="eggNOG" id="ENOG502SN0Y">
    <property type="taxonomic scope" value="Eukaryota"/>
</dbReference>